<dbReference type="AlphaFoldDB" id="X1TYS9"/>
<gene>
    <name evidence="1" type="ORF">S12H4_38973</name>
</gene>
<dbReference type="EMBL" id="BARW01023511">
    <property type="protein sequence ID" value="GAI96506.1"/>
    <property type="molecule type" value="Genomic_DNA"/>
</dbReference>
<accession>X1TYS9</accession>
<reference evidence="1" key="1">
    <citation type="journal article" date="2014" name="Front. Microbiol.">
        <title>High frequency of phylogenetically diverse reductive dehalogenase-homologous genes in deep subseafloor sedimentary metagenomes.</title>
        <authorList>
            <person name="Kawai M."/>
            <person name="Futagami T."/>
            <person name="Toyoda A."/>
            <person name="Takaki Y."/>
            <person name="Nishi S."/>
            <person name="Hori S."/>
            <person name="Arai W."/>
            <person name="Tsubouchi T."/>
            <person name="Morono Y."/>
            <person name="Uchiyama I."/>
            <person name="Ito T."/>
            <person name="Fujiyama A."/>
            <person name="Inagaki F."/>
            <person name="Takami H."/>
        </authorList>
    </citation>
    <scope>NUCLEOTIDE SEQUENCE</scope>
    <source>
        <strain evidence="1">Expedition CK06-06</strain>
    </source>
</reference>
<organism evidence="1">
    <name type="scientific">marine sediment metagenome</name>
    <dbReference type="NCBI Taxonomy" id="412755"/>
    <lineage>
        <taxon>unclassified sequences</taxon>
        <taxon>metagenomes</taxon>
        <taxon>ecological metagenomes</taxon>
    </lineage>
</organism>
<name>X1TYS9_9ZZZZ</name>
<sequence>MHKPCDSFGDNTPLLGLCTSLDKHLQIEALGSKTLKGILADVPEFLLLYVLEQTLFKVGIT</sequence>
<evidence type="ECO:0000313" key="1">
    <source>
        <dbReference type="EMBL" id="GAI96506.1"/>
    </source>
</evidence>
<proteinExistence type="predicted"/>
<comment type="caution">
    <text evidence="1">The sequence shown here is derived from an EMBL/GenBank/DDBJ whole genome shotgun (WGS) entry which is preliminary data.</text>
</comment>
<protein>
    <submittedName>
        <fullName evidence="1">Uncharacterized protein</fullName>
    </submittedName>
</protein>